<dbReference type="AlphaFoldDB" id="H8GNA0"/>
<keyword evidence="3" id="KW-1185">Reference proteome</keyword>
<evidence type="ECO:0000313" key="2">
    <source>
        <dbReference type="EMBL" id="EIC28329.1"/>
    </source>
</evidence>
<proteinExistence type="predicted"/>
<reference evidence="2 3" key="1">
    <citation type="journal article" date="2013" name="Genome Announc.">
        <title>Genome Sequence of the Obligate Gammaproteobacterial Methanotroph Methylomicrobium album Strain BG8.</title>
        <authorList>
            <person name="Kits K.D."/>
            <person name="Kalyuzhnaya M.G."/>
            <person name="Klotz M.G."/>
            <person name="Jetten M.S."/>
            <person name="Op den Camp H.J."/>
            <person name="Vuilleumier S."/>
            <person name="Bringel F."/>
            <person name="Dispirito A.A."/>
            <person name="Murrell J.C."/>
            <person name="Bruce D."/>
            <person name="Cheng J.F."/>
            <person name="Copeland A."/>
            <person name="Goodwin L."/>
            <person name="Hauser L."/>
            <person name="Lajus A."/>
            <person name="Land M.L."/>
            <person name="Lapidus A."/>
            <person name="Lucas S."/>
            <person name="Medigue C."/>
            <person name="Pitluck S."/>
            <person name="Woyke T."/>
            <person name="Zeytun A."/>
            <person name="Stein L.Y."/>
        </authorList>
    </citation>
    <scope>NUCLEOTIDE SEQUENCE [LARGE SCALE GENOMIC DNA]</scope>
    <source>
        <strain evidence="2 3">BG8</strain>
    </source>
</reference>
<feature type="domain" description="DUF4347" evidence="1">
    <location>
        <begin position="32"/>
        <end position="80"/>
    </location>
</feature>
<protein>
    <recommendedName>
        <fullName evidence="1">DUF4347 domain-containing protein</fullName>
    </recommendedName>
</protein>
<organism evidence="2 3">
    <name type="scientific">Methylomicrobium album BG8</name>
    <dbReference type="NCBI Taxonomy" id="686340"/>
    <lineage>
        <taxon>Bacteria</taxon>
        <taxon>Pseudomonadati</taxon>
        <taxon>Pseudomonadota</taxon>
        <taxon>Gammaproteobacteria</taxon>
        <taxon>Methylococcales</taxon>
        <taxon>Methylococcaceae</taxon>
        <taxon>Methylomicrobium</taxon>
    </lineage>
</organism>
<gene>
    <name evidence="2" type="ORF">Metal_0478</name>
</gene>
<name>H8GNA0_METAL</name>
<dbReference type="HOGENOM" id="CLU_2396252_0_0_6"/>
<evidence type="ECO:0000313" key="3">
    <source>
        <dbReference type="Proteomes" id="UP000005090"/>
    </source>
</evidence>
<evidence type="ECO:0000259" key="1">
    <source>
        <dbReference type="Pfam" id="PF14252"/>
    </source>
</evidence>
<accession>H8GNA0</accession>
<dbReference type="InterPro" id="IPR025592">
    <property type="entry name" value="DUF4347"/>
</dbReference>
<dbReference type="RefSeq" id="WP_005369268.1">
    <property type="nucleotide sequence ID" value="NZ_CM001475.1"/>
</dbReference>
<sequence length="93" mass="9295">MAIFSFSNAQSINTATTPAGDVYEDSAAPATLLVIDARVPDYQSLLADLPANVAVRIVQADESGLNAIGMELANLGGVSSTPSTSSATAAPAA</sequence>
<dbReference type="Proteomes" id="UP000005090">
    <property type="component" value="Chromosome"/>
</dbReference>
<dbReference type="Pfam" id="PF14252">
    <property type="entry name" value="DUF4347"/>
    <property type="match status" value="1"/>
</dbReference>
<dbReference type="EMBL" id="CM001475">
    <property type="protein sequence ID" value="EIC28329.1"/>
    <property type="molecule type" value="Genomic_DNA"/>
</dbReference>